<name>A0AAV3ASA5_PYXAD</name>
<dbReference type="InterPro" id="IPR000276">
    <property type="entry name" value="GPCR_Rhodpsn"/>
</dbReference>
<feature type="transmembrane region" description="Helical" evidence="12">
    <location>
        <begin position="195"/>
        <end position="223"/>
    </location>
</feature>
<evidence type="ECO:0000256" key="10">
    <source>
        <dbReference type="ARBA" id="ARBA00023224"/>
    </source>
</evidence>
<reference evidence="14" key="1">
    <citation type="thesis" date="2020" institute="ProQuest LLC" country="789 East Eisenhower Parkway, Ann Arbor, MI, USA">
        <title>Comparative Genomics and Chromosome Evolution.</title>
        <authorList>
            <person name="Mudd A.B."/>
        </authorList>
    </citation>
    <scope>NUCLEOTIDE SEQUENCE</scope>
    <source>
        <strain evidence="14">1538</strain>
        <tissue evidence="14">Blood</tissue>
    </source>
</reference>
<evidence type="ECO:0000256" key="7">
    <source>
        <dbReference type="ARBA" id="ARBA00023040"/>
    </source>
</evidence>
<evidence type="ECO:0000256" key="11">
    <source>
        <dbReference type="RuleBase" id="RU000688"/>
    </source>
</evidence>
<feature type="transmembrane region" description="Helical" evidence="12">
    <location>
        <begin position="59"/>
        <end position="79"/>
    </location>
</feature>
<evidence type="ECO:0000256" key="5">
    <source>
        <dbReference type="ARBA" id="ARBA00022725"/>
    </source>
</evidence>
<feature type="transmembrane region" description="Helical" evidence="12">
    <location>
        <begin position="27"/>
        <end position="52"/>
    </location>
</feature>
<dbReference type="PRINTS" id="PR00237">
    <property type="entry name" value="GPCRRHODOPSN"/>
</dbReference>
<evidence type="ECO:0000256" key="12">
    <source>
        <dbReference type="RuleBase" id="RU363047"/>
    </source>
</evidence>
<dbReference type="InterPro" id="IPR017452">
    <property type="entry name" value="GPCR_Rhodpsn_7TM"/>
</dbReference>
<evidence type="ECO:0000256" key="2">
    <source>
        <dbReference type="ARBA" id="ARBA00022475"/>
    </source>
</evidence>
<dbReference type="PANTHER" id="PTHR26453">
    <property type="entry name" value="OLFACTORY RECEPTOR"/>
    <property type="match status" value="1"/>
</dbReference>
<evidence type="ECO:0000313" key="15">
    <source>
        <dbReference type="Proteomes" id="UP001181693"/>
    </source>
</evidence>
<proteinExistence type="inferred from homology"/>
<evidence type="ECO:0000256" key="1">
    <source>
        <dbReference type="ARBA" id="ARBA00004651"/>
    </source>
</evidence>
<dbReference type="GO" id="GO:0005886">
    <property type="term" value="C:plasma membrane"/>
    <property type="evidence" value="ECO:0007669"/>
    <property type="project" value="UniProtKB-SubCell"/>
</dbReference>
<keyword evidence="10 11" id="KW-0807">Transducer</keyword>
<evidence type="ECO:0000256" key="8">
    <source>
        <dbReference type="ARBA" id="ARBA00023136"/>
    </source>
</evidence>
<gene>
    <name evidence="14" type="ORF">GDO54_009928</name>
</gene>
<comment type="caution">
    <text evidence="14">The sequence shown here is derived from an EMBL/GenBank/DDBJ whole genome shotgun (WGS) entry which is preliminary data.</text>
</comment>
<dbReference type="PROSITE" id="PS00237">
    <property type="entry name" value="G_PROTEIN_RECEP_F1_1"/>
    <property type="match status" value="1"/>
</dbReference>
<dbReference type="InterPro" id="IPR000725">
    <property type="entry name" value="Olfact_rcpt"/>
</dbReference>
<dbReference type="Proteomes" id="UP001181693">
    <property type="component" value="Unassembled WGS sequence"/>
</dbReference>
<sequence length="309" mass="34962">MDHKNRTVLKEVILQGFSTNPNVNCGLFVLFFVIYIVTFFGNGLMICIVLLNPQLHIPMYYFLCILSILDLCYSTTVLPKLLVDLLSSHKAISPGGCGIQIYVILLVEGCECLLLATMAYDRYVAICQPLRYPIFMRWSMCYRLTILIFVASFLMCTFPSLLSPISICYNQINHFMCELLAILKLSCDNMASHELVIFSISFVSLLLPFLLILISYVCILASVLKIQSAGRSKAFSTWSSHLAVVGLYFGTAMLMYFGPSSQYSTNQEKYSSIFYVIVSPMLNPLIYSLNNREVKETVRKVFSKAFVIN</sequence>
<keyword evidence="4 11" id="KW-0812">Transmembrane</keyword>
<keyword evidence="5 12" id="KW-0552">Olfaction</keyword>
<keyword evidence="2 12" id="KW-1003">Cell membrane</keyword>
<evidence type="ECO:0000313" key="14">
    <source>
        <dbReference type="EMBL" id="DBA25552.1"/>
    </source>
</evidence>
<feature type="transmembrane region" description="Helical" evidence="12">
    <location>
        <begin position="235"/>
        <end position="258"/>
    </location>
</feature>
<comment type="similarity">
    <text evidence="11">Belongs to the G-protein coupled receptor 1 family.</text>
</comment>
<feature type="transmembrane region" description="Helical" evidence="12">
    <location>
        <begin position="99"/>
        <end position="120"/>
    </location>
</feature>
<dbReference type="EMBL" id="DYDO01000004">
    <property type="protein sequence ID" value="DBA25552.1"/>
    <property type="molecule type" value="Genomic_DNA"/>
</dbReference>
<dbReference type="PRINTS" id="PR00245">
    <property type="entry name" value="OLFACTORYR"/>
</dbReference>
<keyword evidence="3 12" id="KW-0716">Sensory transduction</keyword>
<evidence type="ECO:0000256" key="9">
    <source>
        <dbReference type="ARBA" id="ARBA00023170"/>
    </source>
</evidence>
<dbReference type="SUPFAM" id="SSF81321">
    <property type="entry name" value="Family A G protein-coupled receptor-like"/>
    <property type="match status" value="1"/>
</dbReference>
<evidence type="ECO:0000256" key="3">
    <source>
        <dbReference type="ARBA" id="ARBA00022606"/>
    </source>
</evidence>
<evidence type="ECO:0000256" key="4">
    <source>
        <dbReference type="ARBA" id="ARBA00022692"/>
    </source>
</evidence>
<keyword evidence="9 11" id="KW-0675">Receptor</keyword>
<feature type="domain" description="G-protein coupled receptors family 1 profile" evidence="13">
    <location>
        <begin position="41"/>
        <end position="287"/>
    </location>
</feature>
<dbReference type="FunFam" id="1.20.1070.10:FF:000015">
    <property type="entry name" value="Olfactory receptor"/>
    <property type="match status" value="1"/>
</dbReference>
<feature type="transmembrane region" description="Helical" evidence="12">
    <location>
        <begin position="141"/>
        <end position="162"/>
    </location>
</feature>
<keyword evidence="8 12" id="KW-0472">Membrane</keyword>
<keyword evidence="15" id="KW-1185">Reference proteome</keyword>
<keyword evidence="7 11" id="KW-0297">G-protein coupled receptor</keyword>
<dbReference type="Gene3D" id="1.20.1070.10">
    <property type="entry name" value="Rhodopsin 7-helix transmembrane proteins"/>
    <property type="match status" value="1"/>
</dbReference>
<protein>
    <recommendedName>
        <fullName evidence="12">Olfactory receptor</fullName>
    </recommendedName>
</protein>
<evidence type="ECO:0000259" key="13">
    <source>
        <dbReference type="PROSITE" id="PS50262"/>
    </source>
</evidence>
<dbReference type="GO" id="GO:0004984">
    <property type="term" value="F:olfactory receptor activity"/>
    <property type="evidence" value="ECO:0007669"/>
    <property type="project" value="InterPro"/>
</dbReference>
<dbReference type="AlphaFoldDB" id="A0AAV3ASA5"/>
<keyword evidence="6 12" id="KW-1133">Transmembrane helix</keyword>
<dbReference type="GO" id="GO:0004930">
    <property type="term" value="F:G protein-coupled receptor activity"/>
    <property type="evidence" value="ECO:0007669"/>
    <property type="project" value="UniProtKB-KW"/>
</dbReference>
<comment type="subcellular location">
    <subcellularLocation>
        <location evidence="1 12">Cell membrane</location>
        <topology evidence="1 12">Multi-pass membrane protein</topology>
    </subcellularLocation>
</comment>
<dbReference type="PROSITE" id="PS50262">
    <property type="entry name" value="G_PROTEIN_RECEP_F1_2"/>
    <property type="match status" value="1"/>
</dbReference>
<dbReference type="Pfam" id="PF13853">
    <property type="entry name" value="7tm_4"/>
    <property type="match status" value="1"/>
</dbReference>
<feature type="transmembrane region" description="Helical" evidence="12">
    <location>
        <begin position="270"/>
        <end position="290"/>
    </location>
</feature>
<organism evidence="14 15">
    <name type="scientific">Pyxicephalus adspersus</name>
    <name type="common">African bullfrog</name>
    <dbReference type="NCBI Taxonomy" id="30357"/>
    <lineage>
        <taxon>Eukaryota</taxon>
        <taxon>Metazoa</taxon>
        <taxon>Chordata</taxon>
        <taxon>Craniata</taxon>
        <taxon>Vertebrata</taxon>
        <taxon>Euteleostomi</taxon>
        <taxon>Amphibia</taxon>
        <taxon>Batrachia</taxon>
        <taxon>Anura</taxon>
        <taxon>Neobatrachia</taxon>
        <taxon>Ranoidea</taxon>
        <taxon>Pyxicephalidae</taxon>
        <taxon>Pyxicephalinae</taxon>
        <taxon>Pyxicephalus</taxon>
    </lineage>
</organism>
<evidence type="ECO:0000256" key="6">
    <source>
        <dbReference type="ARBA" id="ARBA00022989"/>
    </source>
</evidence>
<accession>A0AAV3ASA5</accession>